<protein>
    <submittedName>
        <fullName evidence="2">Uncharacterized protein</fullName>
    </submittedName>
</protein>
<evidence type="ECO:0000256" key="1">
    <source>
        <dbReference type="SAM" id="MobiDB-lite"/>
    </source>
</evidence>
<proteinExistence type="predicted"/>
<evidence type="ECO:0000313" key="2">
    <source>
        <dbReference type="EMBL" id="MBX50498.1"/>
    </source>
</evidence>
<feature type="region of interest" description="Disordered" evidence="1">
    <location>
        <begin position="1"/>
        <end position="24"/>
    </location>
</feature>
<sequence length="52" mass="6202">MTPPKQYSQKLDIGMRKKKKKKELPCAKISHTVHLALDPIRTVKLNYRERFH</sequence>
<organism evidence="2">
    <name type="scientific">Rhizophora mucronata</name>
    <name type="common">Asiatic mangrove</name>
    <dbReference type="NCBI Taxonomy" id="61149"/>
    <lineage>
        <taxon>Eukaryota</taxon>
        <taxon>Viridiplantae</taxon>
        <taxon>Streptophyta</taxon>
        <taxon>Embryophyta</taxon>
        <taxon>Tracheophyta</taxon>
        <taxon>Spermatophyta</taxon>
        <taxon>Magnoliopsida</taxon>
        <taxon>eudicotyledons</taxon>
        <taxon>Gunneridae</taxon>
        <taxon>Pentapetalae</taxon>
        <taxon>rosids</taxon>
        <taxon>fabids</taxon>
        <taxon>Malpighiales</taxon>
        <taxon>Rhizophoraceae</taxon>
        <taxon>Rhizophora</taxon>
    </lineage>
</organism>
<accession>A0A2P2P6W7</accession>
<dbReference type="AlphaFoldDB" id="A0A2P2P6W7"/>
<reference evidence="2" key="1">
    <citation type="submission" date="2018-02" db="EMBL/GenBank/DDBJ databases">
        <title>Rhizophora mucronata_Transcriptome.</title>
        <authorList>
            <person name="Meera S.P."/>
            <person name="Sreeshan A."/>
            <person name="Augustine A."/>
        </authorList>
    </citation>
    <scope>NUCLEOTIDE SEQUENCE</scope>
    <source>
        <tissue evidence="2">Leaf</tissue>
    </source>
</reference>
<dbReference type="EMBL" id="GGEC01070014">
    <property type="protein sequence ID" value="MBX50498.1"/>
    <property type="molecule type" value="Transcribed_RNA"/>
</dbReference>
<name>A0A2P2P6W7_RHIMU</name>